<dbReference type="EMBL" id="CP035758">
    <property type="protein sequence ID" value="QBD77468.1"/>
    <property type="molecule type" value="Genomic_DNA"/>
</dbReference>
<dbReference type="AlphaFoldDB" id="A0A4P6JPZ1"/>
<evidence type="ECO:0000313" key="3">
    <source>
        <dbReference type="Proteomes" id="UP000290365"/>
    </source>
</evidence>
<evidence type="ECO:0000256" key="1">
    <source>
        <dbReference type="SAM" id="Phobius"/>
    </source>
</evidence>
<feature type="transmembrane region" description="Helical" evidence="1">
    <location>
        <begin position="6"/>
        <end position="22"/>
    </location>
</feature>
<protein>
    <submittedName>
        <fullName evidence="2">Uncharacterized protein</fullName>
    </submittedName>
</protein>
<name>A0A4P6JPZ1_KTERU</name>
<dbReference type="Proteomes" id="UP000290365">
    <property type="component" value="Chromosome"/>
</dbReference>
<sequence length="124" mass="13864">MGEIIGAIIAVAIPLIAISMTIRTRWTLEQATQAGSNENEVQGLIHTRLLTIRRKYVICGPLSVDPAAIEAAHRASPEIRRIRAESAAQLRKMAEDTAALIAESYCIFQEQERLQREEVELIKR</sequence>
<proteinExistence type="predicted"/>
<organism evidence="2 3">
    <name type="scientific">Ktedonosporobacter rubrisoli</name>
    <dbReference type="NCBI Taxonomy" id="2509675"/>
    <lineage>
        <taxon>Bacteria</taxon>
        <taxon>Bacillati</taxon>
        <taxon>Chloroflexota</taxon>
        <taxon>Ktedonobacteria</taxon>
        <taxon>Ktedonobacterales</taxon>
        <taxon>Ktedonosporobacteraceae</taxon>
        <taxon>Ktedonosporobacter</taxon>
    </lineage>
</organism>
<keyword evidence="1" id="KW-0812">Transmembrane</keyword>
<keyword evidence="3" id="KW-1185">Reference proteome</keyword>
<accession>A0A4P6JPZ1</accession>
<keyword evidence="1" id="KW-0472">Membrane</keyword>
<evidence type="ECO:0000313" key="2">
    <source>
        <dbReference type="EMBL" id="QBD77468.1"/>
    </source>
</evidence>
<keyword evidence="1" id="KW-1133">Transmembrane helix</keyword>
<reference evidence="2 3" key="1">
    <citation type="submission" date="2019-01" db="EMBL/GenBank/DDBJ databases">
        <title>Ktedonosporobacter rubrisoli SCAWS-G2.</title>
        <authorList>
            <person name="Huang Y."/>
            <person name="Yan B."/>
        </authorList>
    </citation>
    <scope>NUCLEOTIDE SEQUENCE [LARGE SCALE GENOMIC DNA]</scope>
    <source>
        <strain evidence="2 3">SCAWS-G2</strain>
    </source>
</reference>
<gene>
    <name evidence="2" type="ORF">EPA93_16315</name>
</gene>
<dbReference type="RefSeq" id="WP_129888525.1">
    <property type="nucleotide sequence ID" value="NZ_CP035758.1"/>
</dbReference>
<dbReference type="KEGG" id="kbs:EPA93_16315"/>